<reference evidence="3 4" key="1">
    <citation type="journal article" date="2018" name="Nat. Ecol. Evol.">
        <title>Pezizomycetes genomes reveal the molecular basis of ectomycorrhizal truffle lifestyle.</title>
        <authorList>
            <person name="Murat C."/>
            <person name="Payen T."/>
            <person name="Noel B."/>
            <person name="Kuo A."/>
            <person name="Morin E."/>
            <person name="Chen J."/>
            <person name="Kohler A."/>
            <person name="Krizsan K."/>
            <person name="Balestrini R."/>
            <person name="Da Silva C."/>
            <person name="Montanini B."/>
            <person name="Hainaut M."/>
            <person name="Levati E."/>
            <person name="Barry K.W."/>
            <person name="Belfiori B."/>
            <person name="Cichocki N."/>
            <person name="Clum A."/>
            <person name="Dockter R.B."/>
            <person name="Fauchery L."/>
            <person name="Guy J."/>
            <person name="Iotti M."/>
            <person name="Le Tacon F."/>
            <person name="Lindquist E.A."/>
            <person name="Lipzen A."/>
            <person name="Malagnac F."/>
            <person name="Mello A."/>
            <person name="Molinier V."/>
            <person name="Miyauchi S."/>
            <person name="Poulain J."/>
            <person name="Riccioni C."/>
            <person name="Rubini A."/>
            <person name="Sitrit Y."/>
            <person name="Splivallo R."/>
            <person name="Traeger S."/>
            <person name="Wang M."/>
            <person name="Zifcakova L."/>
            <person name="Wipf D."/>
            <person name="Zambonelli A."/>
            <person name="Paolocci F."/>
            <person name="Nowrousian M."/>
            <person name="Ottonello S."/>
            <person name="Baldrian P."/>
            <person name="Spatafora J.W."/>
            <person name="Henrissat B."/>
            <person name="Nagy L.G."/>
            <person name="Aury J.M."/>
            <person name="Wincker P."/>
            <person name="Grigoriev I.V."/>
            <person name="Bonfante P."/>
            <person name="Martin F.M."/>
        </authorList>
    </citation>
    <scope>NUCLEOTIDE SEQUENCE [LARGE SCALE GENOMIC DNA]</scope>
    <source>
        <strain evidence="3 4">CCBAS932</strain>
    </source>
</reference>
<keyword evidence="2" id="KW-0732">Signal</keyword>
<organism evidence="3 4">
    <name type="scientific">Morchella conica CCBAS932</name>
    <dbReference type="NCBI Taxonomy" id="1392247"/>
    <lineage>
        <taxon>Eukaryota</taxon>
        <taxon>Fungi</taxon>
        <taxon>Dikarya</taxon>
        <taxon>Ascomycota</taxon>
        <taxon>Pezizomycotina</taxon>
        <taxon>Pezizomycetes</taxon>
        <taxon>Pezizales</taxon>
        <taxon>Morchellaceae</taxon>
        <taxon>Morchella</taxon>
    </lineage>
</organism>
<evidence type="ECO:0000256" key="2">
    <source>
        <dbReference type="SAM" id="SignalP"/>
    </source>
</evidence>
<dbReference type="Proteomes" id="UP000277580">
    <property type="component" value="Unassembled WGS sequence"/>
</dbReference>
<evidence type="ECO:0000313" key="3">
    <source>
        <dbReference type="EMBL" id="RPB10973.1"/>
    </source>
</evidence>
<name>A0A3N4KK92_9PEZI</name>
<keyword evidence="1" id="KW-0812">Transmembrane</keyword>
<feature type="transmembrane region" description="Helical" evidence="1">
    <location>
        <begin position="250"/>
        <end position="269"/>
    </location>
</feature>
<sequence length="270" mass="27465">MQYRTSALVALFSATTALAYLDCGGGRAPPKTTVPGCPGYVDPATVVPTSTVAPTSSIEYNNYNTDDTSNYSFEYGTITAEGSVVTDQPEVGAAANEYYSLYVDPDAVSGCNCRGYLCQYATPGCVNLDASSTITANPGWETKTFDEDAYSSYIKTASSPNGELSLDGYRIELITPVPSASGYADSTTTKTGKASTTATGSGSATGAAVTTMATSTFAASSSQAASNSSSNGTLSSTDTIITNTNSASTISGMTSLVALLITGAAAIVML</sequence>
<feature type="chain" id="PRO_5017967503" evidence="2">
    <location>
        <begin position="20"/>
        <end position="270"/>
    </location>
</feature>
<protein>
    <submittedName>
        <fullName evidence="3">Uncharacterized protein</fullName>
    </submittedName>
</protein>
<keyword evidence="1" id="KW-1133">Transmembrane helix</keyword>
<accession>A0A3N4KK92</accession>
<keyword evidence="1" id="KW-0472">Membrane</keyword>
<proteinExistence type="predicted"/>
<dbReference type="AlphaFoldDB" id="A0A3N4KK92"/>
<dbReference type="InParanoid" id="A0A3N4KK92"/>
<dbReference type="OrthoDB" id="5403684at2759"/>
<evidence type="ECO:0000256" key="1">
    <source>
        <dbReference type="SAM" id="Phobius"/>
    </source>
</evidence>
<dbReference type="EMBL" id="ML119139">
    <property type="protein sequence ID" value="RPB10973.1"/>
    <property type="molecule type" value="Genomic_DNA"/>
</dbReference>
<dbReference type="STRING" id="1392247.A0A3N4KK92"/>
<evidence type="ECO:0000313" key="4">
    <source>
        <dbReference type="Proteomes" id="UP000277580"/>
    </source>
</evidence>
<keyword evidence="4" id="KW-1185">Reference proteome</keyword>
<gene>
    <name evidence="3" type="ORF">P167DRAFT_537259</name>
</gene>
<feature type="signal peptide" evidence="2">
    <location>
        <begin position="1"/>
        <end position="19"/>
    </location>
</feature>